<evidence type="ECO:0008006" key="3">
    <source>
        <dbReference type="Google" id="ProtNLM"/>
    </source>
</evidence>
<dbReference type="Proteomes" id="UP000000305">
    <property type="component" value="Unassembled WGS sequence"/>
</dbReference>
<dbReference type="SUPFAM" id="SSF48726">
    <property type="entry name" value="Immunoglobulin"/>
    <property type="match status" value="1"/>
</dbReference>
<evidence type="ECO:0000313" key="1">
    <source>
        <dbReference type="EMBL" id="EFX60482.1"/>
    </source>
</evidence>
<dbReference type="InterPro" id="IPR036179">
    <property type="entry name" value="Ig-like_dom_sf"/>
</dbReference>
<gene>
    <name evidence="1" type="ORF">DAPPUDRAFT_343167</name>
</gene>
<dbReference type="AlphaFoldDB" id="E9I698"/>
<protein>
    <recommendedName>
        <fullName evidence="3">Ig-like domain-containing protein</fullName>
    </recommendedName>
</protein>
<organism evidence="1 2">
    <name type="scientific">Daphnia pulex</name>
    <name type="common">Water flea</name>
    <dbReference type="NCBI Taxonomy" id="6669"/>
    <lineage>
        <taxon>Eukaryota</taxon>
        <taxon>Metazoa</taxon>
        <taxon>Ecdysozoa</taxon>
        <taxon>Arthropoda</taxon>
        <taxon>Crustacea</taxon>
        <taxon>Branchiopoda</taxon>
        <taxon>Diplostraca</taxon>
        <taxon>Cladocera</taxon>
        <taxon>Anomopoda</taxon>
        <taxon>Daphniidae</taxon>
        <taxon>Daphnia</taxon>
    </lineage>
</organism>
<proteinExistence type="predicted"/>
<dbReference type="EMBL" id="GL736295">
    <property type="protein sequence ID" value="EFX60482.1"/>
    <property type="molecule type" value="Genomic_DNA"/>
</dbReference>
<reference evidence="1 2" key="1">
    <citation type="journal article" date="2011" name="Science">
        <title>The ecoresponsive genome of Daphnia pulex.</title>
        <authorList>
            <person name="Colbourne J.K."/>
            <person name="Pfrender M.E."/>
            <person name="Gilbert D."/>
            <person name="Thomas W.K."/>
            <person name="Tucker A."/>
            <person name="Oakley T.H."/>
            <person name="Tokishita S."/>
            <person name="Aerts A."/>
            <person name="Arnold G.J."/>
            <person name="Basu M.K."/>
            <person name="Bauer D.J."/>
            <person name="Caceres C.E."/>
            <person name="Carmel L."/>
            <person name="Casola C."/>
            <person name="Choi J.H."/>
            <person name="Detter J.C."/>
            <person name="Dong Q."/>
            <person name="Dusheyko S."/>
            <person name="Eads B.D."/>
            <person name="Frohlich T."/>
            <person name="Geiler-Samerotte K.A."/>
            <person name="Gerlach D."/>
            <person name="Hatcher P."/>
            <person name="Jogdeo S."/>
            <person name="Krijgsveld J."/>
            <person name="Kriventseva E.V."/>
            <person name="Kultz D."/>
            <person name="Laforsch C."/>
            <person name="Lindquist E."/>
            <person name="Lopez J."/>
            <person name="Manak J.R."/>
            <person name="Muller J."/>
            <person name="Pangilinan J."/>
            <person name="Patwardhan R.P."/>
            <person name="Pitluck S."/>
            <person name="Pritham E.J."/>
            <person name="Rechtsteiner A."/>
            <person name="Rho M."/>
            <person name="Rogozin I.B."/>
            <person name="Sakarya O."/>
            <person name="Salamov A."/>
            <person name="Schaack S."/>
            <person name="Shapiro H."/>
            <person name="Shiga Y."/>
            <person name="Skalitzky C."/>
            <person name="Smith Z."/>
            <person name="Souvorov A."/>
            <person name="Sung W."/>
            <person name="Tang Z."/>
            <person name="Tsuchiya D."/>
            <person name="Tu H."/>
            <person name="Vos H."/>
            <person name="Wang M."/>
            <person name="Wolf Y.I."/>
            <person name="Yamagata H."/>
            <person name="Yamada T."/>
            <person name="Ye Y."/>
            <person name="Shaw J.R."/>
            <person name="Andrews J."/>
            <person name="Crease T.J."/>
            <person name="Tang H."/>
            <person name="Lucas S.M."/>
            <person name="Robertson H.M."/>
            <person name="Bork P."/>
            <person name="Koonin E.V."/>
            <person name="Zdobnov E.M."/>
            <person name="Grigoriev I.V."/>
            <person name="Lynch M."/>
            <person name="Boore J.L."/>
        </authorList>
    </citation>
    <scope>NUCLEOTIDE SEQUENCE [LARGE SCALE GENOMIC DNA]</scope>
</reference>
<name>E9I698_DAPPU</name>
<dbReference type="InParanoid" id="E9I698"/>
<keyword evidence="2" id="KW-1185">Reference proteome</keyword>
<accession>E9I698</accession>
<dbReference type="KEGG" id="dpx:DAPPUDRAFT_343167"/>
<dbReference type="HOGENOM" id="CLU_2266424_0_0_1"/>
<evidence type="ECO:0000313" key="2">
    <source>
        <dbReference type="Proteomes" id="UP000000305"/>
    </source>
</evidence>
<sequence>MTTSLQVPATTTAGTSAPASGFILAYVPFVRTSDSGTYFCAFYDGSGALASASGTTLAAAATSSTFFQLTVTTLNGSSSAKSISRSKSVEYSLVILGASKILL</sequence>